<dbReference type="Pfam" id="PF20434">
    <property type="entry name" value="BD-FAE"/>
    <property type="match status" value="1"/>
</dbReference>
<keyword evidence="3" id="KW-0732">Signal</keyword>
<evidence type="ECO:0000256" key="2">
    <source>
        <dbReference type="ARBA" id="ARBA00022801"/>
    </source>
</evidence>
<sequence length="338" mass="34323">MPARALTSPAARALLAATAIGALAVGLLAGCAATGQEAARDQTIAAAAPESAVFPLSAQPEAAITEDVPISAFGAGDGVTVDVCRPRDDASAAEARPAVLAVHGGSWARGDKAHPTWRTICQWLASSGFVGVSVNYRLAPAHPYPAAAEDVTAAVAWAQDPTTAAEHGIDPESMALLGGSAGGNLVSLVGLRSVASDRIEAVDAVVTLSAPLDLTVGSAANPVFEPSMLDYLACADRAECDAAIEASPQFAIVRGGPDFLVVHGTEEELIPVGQATPFALALREAGIRVELALVDSSAHSVGLLDDALAERIAAFLHERLQPSTALALEQPGTEEPAP</sequence>
<evidence type="ECO:0000313" key="5">
    <source>
        <dbReference type="EMBL" id="MBA8848375.1"/>
    </source>
</evidence>
<feature type="signal peptide" evidence="3">
    <location>
        <begin position="1"/>
        <end position="24"/>
    </location>
</feature>
<organism evidence="5 6">
    <name type="scientific">Microcella alkalica</name>
    <dbReference type="NCBI Taxonomy" id="355930"/>
    <lineage>
        <taxon>Bacteria</taxon>
        <taxon>Bacillati</taxon>
        <taxon>Actinomycetota</taxon>
        <taxon>Actinomycetes</taxon>
        <taxon>Micrococcales</taxon>
        <taxon>Microbacteriaceae</taxon>
        <taxon>Microcella</taxon>
    </lineage>
</organism>
<gene>
    <name evidence="5" type="ORF">FHX53_001979</name>
</gene>
<dbReference type="SUPFAM" id="SSF53474">
    <property type="entry name" value="alpha/beta-Hydrolases"/>
    <property type="match status" value="1"/>
</dbReference>
<accession>A0A839EGC7</accession>
<feature type="domain" description="BD-FAE-like" evidence="4">
    <location>
        <begin position="92"/>
        <end position="279"/>
    </location>
</feature>
<keyword evidence="2" id="KW-0378">Hydrolase</keyword>
<evidence type="ECO:0000256" key="1">
    <source>
        <dbReference type="ARBA" id="ARBA00010515"/>
    </source>
</evidence>
<dbReference type="Proteomes" id="UP000585905">
    <property type="component" value="Unassembled WGS sequence"/>
</dbReference>
<evidence type="ECO:0000259" key="4">
    <source>
        <dbReference type="Pfam" id="PF20434"/>
    </source>
</evidence>
<proteinExistence type="inferred from homology"/>
<dbReference type="AlphaFoldDB" id="A0A839EGC7"/>
<evidence type="ECO:0000256" key="3">
    <source>
        <dbReference type="SAM" id="SignalP"/>
    </source>
</evidence>
<evidence type="ECO:0000313" key="6">
    <source>
        <dbReference type="Proteomes" id="UP000585905"/>
    </source>
</evidence>
<dbReference type="InterPro" id="IPR029058">
    <property type="entry name" value="AB_hydrolase_fold"/>
</dbReference>
<dbReference type="InterPro" id="IPR002168">
    <property type="entry name" value="Lipase_GDXG_HIS_AS"/>
</dbReference>
<keyword evidence="6" id="KW-1185">Reference proteome</keyword>
<protein>
    <submittedName>
        <fullName evidence="5">Acetyl esterase/lipase</fullName>
    </submittedName>
</protein>
<dbReference type="PANTHER" id="PTHR48081">
    <property type="entry name" value="AB HYDROLASE SUPERFAMILY PROTEIN C4A8.06C"/>
    <property type="match status" value="1"/>
</dbReference>
<comment type="caution">
    <text evidence="5">The sequence shown here is derived from an EMBL/GenBank/DDBJ whole genome shotgun (WGS) entry which is preliminary data.</text>
</comment>
<dbReference type="PROSITE" id="PS01173">
    <property type="entry name" value="LIPASE_GDXG_HIS"/>
    <property type="match status" value="1"/>
</dbReference>
<dbReference type="PROSITE" id="PS51257">
    <property type="entry name" value="PROKAR_LIPOPROTEIN"/>
    <property type="match status" value="1"/>
</dbReference>
<reference evidence="5 6" key="1">
    <citation type="submission" date="2020-07" db="EMBL/GenBank/DDBJ databases">
        <title>Sequencing the genomes of 1000 actinobacteria strains.</title>
        <authorList>
            <person name="Klenk H.-P."/>
        </authorList>
    </citation>
    <scope>NUCLEOTIDE SEQUENCE [LARGE SCALE GENOMIC DNA]</scope>
    <source>
        <strain evidence="5 6">DSM 19663</strain>
    </source>
</reference>
<dbReference type="InterPro" id="IPR049492">
    <property type="entry name" value="BD-FAE-like_dom"/>
</dbReference>
<feature type="chain" id="PRO_5039049493" evidence="3">
    <location>
        <begin position="25"/>
        <end position="338"/>
    </location>
</feature>
<dbReference type="Gene3D" id="3.40.50.1820">
    <property type="entry name" value="alpha/beta hydrolase"/>
    <property type="match status" value="1"/>
</dbReference>
<dbReference type="InterPro" id="IPR050300">
    <property type="entry name" value="GDXG_lipolytic_enzyme"/>
</dbReference>
<comment type="similarity">
    <text evidence="1">Belongs to the 'GDXG' lipolytic enzyme family.</text>
</comment>
<dbReference type="EMBL" id="JACGWX010000005">
    <property type="protein sequence ID" value="MBA8848375.1"/>
    <property type="molecule type" value="Genomic_DNA"/>
</dbReference>
<dbReference type="GO" id="GO:0016787">
    <property type="term" value="F:hydrolase activity"/>
    <property type="evidence" value="ECO:0007669"/>
    <property type="project" value="UniProtKB-KW"/>
</dbReference>
<name>A0A839EGC7_9MICO</name>